<sequence>MATWNLSETTHHILICNGSSCNKAGAESLTSAIRREITNQDVNNTIHTTRTLCNGRCHDKCVVIEYPHGRWYKEMTDANAYAFVQSIVENKPLSEKISHMYEETFVRTNGTVKGVTKTEEVVNKVSKL</sequence>
<reference evidence="1" key="1">
    <citation type="journal article" date="2014" name="Genome Announc.">
        <title>Draft Genome Sequences of Three Alkaliphilic Bacillus Strains, Bacillus wakoensis JCM 9140T, Bacillus akibai JCM 9157T, and Bacillus hemicellulosilyticus JCM 9152T.</title>
        <authorList>
            <person name="Yuki M."/>
            <person name="Oshima K."/>
            <person name="Suda W."/>
            <person name="Oshida Y."/>
            <person name="Kitamura K."/>
            <person name="Iida T."/>
            <person name="Hattori M."/>
            <person name="Ohkuma M."/>
        </authorList>
    </citation>
    <scope>NUCLEOTIDE SEQUENCE [LARGE SCALE GENOMIC DNA]</scope>
    <source>
        <strain evidence="1">JCM 9152</strain>
    </source>
</reference>
<gene>
    <name evidence="1" type="ORF">JCM9152_1250</name>
</gene>
<dbReference type="SUPFAM" id="SSF52833">
    <property type="entry name" value="Thioredoxin-like"/>
    <property type="match status" value="1"/>
</dbReference>
<dbReference type="RefSeq" id="WP_035341880.1">
    <property type="nucleotide sequence ID" value="NZ_BAUU01000007.1"/>
</dbReference>
<dbReference type="InterPro" id="IPR036249">
    <property type="entry name" value="Thioredoxin-like_sf"/>
</dbReference>
<dbReference type="STRING" id="1236971.JCM9152_1250"/>
<evidence type="ECO:0000313" key="1">
    <source>
        <dbReference type="EMBL" id="GAE29864.1"/>
    </source>
</evidence>
<proteinExistence type="predicted"/>
<accession>W4QEU2</accession>
<name>W4QEU2_9BACI</name>
<protein>
    <submittedName>
        <fullName evidence="1">2Fe-2S ferredoxin CbiW</fullName>
    </submittedName>
</protein>
<dbReference type="EMBL" id="BAUU01000007">
    <property type="protein sequence ID" value="GAE29864.1"/>
    <property type="molecule type" value="Genomic_DNA"/>
</dbReference>
<dbReference type="OrthoDB" id="9761899at2"/>
<dbReference type="AlphaFoldDB" id="W4QEU2"/>
<dbReference type="Proteomes" id="UP000018895">
    <property type="component" value="Unassembled WGS sequence"/>
</dbReference>
<dbReference type="CDD" id="cd02980">
    <property type="entry name" value="TRX_Fd_family"/>
    <property type="match status" value="1"/>
</dbReference>
<organism evidence="1 2">
    <name type="scientific">Halalkalibacter hemicellulosilyticusJCM 9152</name>
    <dbReference type="NCBI Taxonomy" id="1236971"/>
    <lineage>
        <taxon>Bacteria</taxon>
        <taxon>Bacillati</taxon>
        <taxon>Bacillota</taxon>
        <taxon>Bacilli</taxon>
        <taxon>Bacillales</taxon>
        <taxon>Bacillaceae</taxon>
        <taxon>Halalkalibacter</taxon>
    </lineage>
</organism>
<comment type="caution">
    <text evidence="1">The sequence shown here is derived from an EMBL/GenBank/DDBJ whole genome shotgun (WGS) entry which is preliminary data.</text>
</comment>
<evidence type="ECO:0000313" key="2">
    <source>
        <dbReference type="Proteomes" id="UP000018895"/>
    </source>
</evidence>
<keyword evidence="2" id="KW-1185">Reference proteome</keyword>
<dbReference type="Gene3D" id="3.40.30.10">
    <property type="entry name" value="Glutaredoxin"/>
    <property type="match status" value="1"/>
</dbReference>